<evidence type="ECO:0000313" key="7">
    <source>
        <dbReference type="EMBL" id="KAH6654000.1"/>
    </source>
</evidence>
<feature type="domain" description="FYVE-type" evidence="6">
    <location>
        <begin position="398"/>
        <end position="453"/>
    </location>
</feature>
<dbReference type="InterPro" id="IPR000306">
    <property type="entry name" value="Znf_FYVE"/>
</dbReference>
<dbReference type="PROSITE" id="PS50178">
    <property type="entry name" value="ZF_FYVE"/>
    <property type="match status" value="1"/>
</dbReference>
<dbReference type="Gene3D" id="3.30.40.10">
    <property type="entry name" value="Zinc/RING finger domain, C3HC4 (zinc finger)"/>
    <property type="match status" value="1"/>
</dbReference>
<dbReference type="AlphaFoldDB" id="A0A9P8UL57"/>
<evidence type="ECO:0000256" key="4">
    <source>
        <dbReference type="PROSITE-ProRule" id="PRU00091"/>
    </source>
</evidence>
<name>A0A9P8UL57_9PEZI</name>
<dbReference type="SUPFAM" id="SSF57903">
    <property type="entry name" value="FYVE/PHD zinc finger"/>
    <property type="match status" value="1"/>
</dbReference>
<dbReference type="SMART" id="SM00064">
    <property type="entry name" value="FYVE"/>
    <property type="match status" value="1"/>
</dbReference>
<evidence type="ECO:0000313" key="8">
    <source>
        <dbReference type="Proteomes" id="UP000758603"/>
    </source>
</evidence>
<evidence type="ECO:0000256" key="2">
    <source>
        <dbReference type="ARBA" id="ARBA00022771"/>
    </source>
</evidence>
<feature type="compositionally biased region" description="Polar residues" evidence="5">
    <location>
        <begin position="470"/>
        <end position="486"/>
    </location>
</feature>
<dbReference type="OrthoDB" id="10018316at2759"/>
<evidence type="ECO:0000256" key="3">
    <source>
        <dbReference type="ARBA" id="ARBA00022833"/>
    </source>
</evidence>
<keyword evidence="3" id="KW-0862">Zinc</keyword>
<feature type="region of interest" description="Disordered" evidence="5">
    <location>
        <begin position="262"/>
        <end position="339"/>
    </location>
</feature>
<reference evidence="7" key="1">
    <citation type="journal article" date="2021" name="Nat. Commun.">
        <title>Genetic determinants of endophytism in the Arabidopsis root mycobiome.</title>
        <authorList>
            <person name="Mesny F."/>
            <person name="Miyauchi S."/>
            <person name="Thiergart T."/>
            <person name="Pickel B."/>
            <person name="Atanasova L."/>
            <person name="Karlsson M."/>
            <person name="Huettel B."/>
            <person name="Barry K.W."/>
            <person name="Haridas S."/>
            <person name="Chen C."/>
            <person name="Bauer D."/>
            <person name="Andreopoulos W."/>
            <person name="Pangilinan J."/>
            <person name="LaButti K."/>
            <person name="Riley R."/>
            <person name="Lipzen A."/>
            <person name="Clum A."/>
            <person name="Drula E."/>
            <person name="Henrissat B."/>
            <person name="Kohler A."/>
            <person name="Grigoriev I.V."/>
            <person name="Martin F.M."/>
            <person name="Hacquard S."/>
        </authorList>
    </citation>
    <scope>NUCLEOTIDE SEQUENCE</scope>
    <source>
        <strain evidence="7">MPI-SDFR-AT-0073</strain>
    </source>
</reference>
<dbReference type="EMBL" id="JAGPXC010000004">
    <property type="protein sequence ID" value="KAH6654000.1"/>
    <property type="molecule type" value="Genomic_DNA"/>
</dbReference>
<sequence>MGLWTLIRPYPATTIERELPPAFAYSPTESMSRMSTKQIGNLYSSVYSVTALHGIGAIRLAIASISLVAGVGSLFSDSGSAAHHHSPRSTTQLALRTTNLAGAGPGDGQWLCADFRRYPCPLYGPTSIEPAGGGSRKFITTNPELQLAIATEYESTCSFGQPKEQGNQIIARFRENKEGDRVFFFFLFFFWFTSLNRRKPNPAMMATDFIMPRLPDQQQPYAGHFYPHLAQQQSQLTNQSQVAQLQQLQQLQQSQQSQAQSQAQFQQQIHSGNSSRQISPLSTSNNASPTSPKSYHGRQLRPLYIPAVLRPTDYPAKKTPTRKNANDEDDDSLKASSSWSSLTGLGALGRLTRRSTGDSGKCMDNELNLDMFPKPTAQPTRDHWKPDTEAAICDEPSCMRHFNYWTRRHHCRKCGNIFCDNHSNYDVPLDQNANYNPRGTPSRSCSHCHTEYEVWCSRKNSEQSDDAASANGSQNGPDSPVGSTPTAVAAPGKGRLPQGAEVAASVPRDWNWSTF</sequence>
<feature type="region of interest" description="Disordered" evidence="5">
    <location>
        <begin position="463"/>
        <end position="515"/>
    </location>
</feature>
<dbReference type="InterPro" id="IPR013083">
    <property type="entry name" value="Znf_RING/FYVE/PHD"/>
</dbReference>
<dbReference type="PANTHER" id="PTHR23164:SF30">
    <property type="entry name" value="EARLY ENDOSOME ANTIGEN 1"/>
    <property type="match status" value="1"/>
</dbReference>
<dbReference type="Pfam" id="PF01363">
    <property type="entry name" value="FYVE"/>
    <property type="match status" value="1"/>
</dbReference>
<dbReference type="CDD" id="cd15760">
    <property type="entry name" value="FYVE_scVPS27p_like"/>
    <property type="match status" value="1"/>
</dbReference>
<evidence type="ECO:0000256" key="5">
    <source>
        <dbReference type="SAM" id="MobiDB-lite"/>
    </source>
</evidence>
<feature type="compositionally biased region" description="Polar residues" evidence="5">
    <location>
        <begin position="269"/>
        <end position="293"/>
    </location>
</feature>
<keyword evidence="1" id="KW-0479">Metal-binding</keyword>
<organism evidence="7 8">
    <name type="scientific">Truncatella angustata</name>
    <dbReference type="NCBI Taxonomy" id="152316"/>
    <lineage>
        <taxon>Eukaryota</taxon>
        <taxon>Fungi</taxon>
        <taxon>Dikarya</taxon>
        <taxon>Ascomycota</taxon>
        <taxon>Pezizomycotina</taxon>
        <taxon>Sordariomycetes</taxon>
        <taxon>Xylariomycetidae</taxon>
        <taxon>Amphisphaeriales</taxon>
        <taxon>Sporocadaceae</taxon>
        <taxon>Truncatella</taxon>
    </lineage>
</organism>
<protein>
    <recommendedName>
        <fullName evidence="6">FYVE-type domain-containing protein</fullName>
    </recommendedName>
</protein>
<evidence type="ECO:0000256" key="1">
    <source>
        <dbReference type="ARBA" id="ARBA00022723"/>
    </source>
</evidence>
<dbReference type="InterPro" id="IPR011011">
    <property type="entry name" value="Znf_FYVE_PHD"/>
</dbReference>
<dbReference type="RefSeq" id="XP_045958270.1">
    <property type="nucleotide sequence ID" value="XM_046108809.1"/>
</dbReference>
<dbReference type="InterPro" id="IPR017455">
    <property type="entry name" value="Znf_FYVE-rel"/>
</dbReference>
<keyword evidence="2 4" id="KW-0863">Zinc-finger</keyword>
<comment type="caution">
    <text evidence="7">The sequence shown here is derived from an EMBL/GenBank/DDBJ whole genome shotgun (WGS) entry which is preliminary data.</text>
</comment>
<proteinExistence type="predicted"/>
<gene>
    <name evidence="7" type="ORF">BKA67DRAFT_676535</name>
</gene>
<dbReference type="GeneID" id="70137700"/>
<dbReference type="PANTHER" id="PTHR23164">
    <property type="entry name" value="EARLY ENDOSOME ANTIGEN 1"/>
    <property type="match status" value="1"/>
</dbReference>
<evidence type="ECO:0000259" key="6">
    <source>
        <dbReference type="PROSITE" id="PS50178"/>
    </source>
</evidence>
<accession>A0A9P8UL57</accession>
<keyword evidence="8" id="KW-1185">Reference proteome</keyword>
<dbReference type="Proteomes" id="UP000758603">
    <property type="component" value="Unassembled WGS sequence"/>
</dbReference>
<dbReference type="GO" id="GO:0008270">
    <property type="term" value="F:zinc ion binding"/>
    <property type="evidence" value="ECO:0007669"/>
    <property type="project" value="UniProtKB-KW"/>
</dbReference>